<gene>
    <name evidence="2" type="ORF">V5O48_011616</name>
</gene>
<reference evidence="2 3" key="1">
    <citation type="submission" date="2024-02" db="EMBL/GenBank/DDBJ databases">
        <title>A draft genome for the cacao thread blight pathogen Marasmius crinis-equi.</title>
        <authorList>
            <person name="Cohen S.P."/>
            <person name="Baruah I.K."/>
            <person name="Amoako-Attah I."/>
            <person name="Bukari Y."/>
            <person name="Meinhardt L.W."/>
            <person name="Bailey B.A."/>
        </authorList>
    </citation>
    <scope>NUCLEOTIDE SEQUENCE [LARGE SCALE GENOMIC DNA]</scope>
    <source>
        <strain evidence="2 3">GH-76</strain>
    </source>
</reference>
<dbReference type="EMBL" id="JBAHYK010000952">
    <property type="protein sequence ID" value="KAL0570346.1"/>
    <property type="molecule type" value="Genomic_DNA"/>
</dbReference>
<accession>A0ABR3F558</accession>
<feature type="region of interest" description="Disordered" evidence="1">
    <location>
        <begin position="1"/>
        <end position="37"/>
    </location>
</feature>
<feature type="compositionally biased region" description="Low complexity" evidence="1">
    <location>
        <begin position="12"/>
        <end position="29"/>
    </location>
</feature>
<protein>
    <submittedName>
        <fullName evidence="2">Uncharacterized protein</fullName>
    </submittedName>
</protein>
<evidence type="ECO:0000313" key="2">
    <source>
        <dbReference type="EMBL" id="KAL0570346.1"/>
    </source>
</evidence>
<evidence type="ECO:0000313" key="3">
    <source>
        <dbReference type="Proteomes" id="UP001465976"/>
    </source>
</evidence>
<comment type="caution">
    <text evidence="2">The sequence shown here is derived from an EMBL/GenBank/DDBJ whole genome shotgun (WGS) entry which is preliminary data.</text>
</comment>
<dbReference type="Proteomes" id="UP001465976">
    <property type="component" value="Unassembled WGS sequence"/>
</dbReference>
<organism evidence="2 3">
    <name type="scientific">Marasmius crinis-equi</name>
    <dbReference type="NCBI Taxonomy" id="585013"/>
    <lineage>
        <taxon>Eukaryota</taxon>
        <taxon>Fungi</taxon>
        <taxon>Dikarya</taxon>
        <taxon>Basidiomycota</taxon>
        <taxon>Agaricomycotina</taxon>
        <taxon>Agaricomycetes</taxon>
        <taxon>Agaricomycetidae</taxon>
        <taxon>Agaricales</taxon>
        <taxon>Marasmiineae</taxon>
        <taxon>Marasmiaceae</taxon>
        <taxon>Marasmius</taxon>
    </lineage>
</organism>
<proteinExistence type="predicted"/>
<sequence length="270" mass="29773">MLPAAISQPSVPSTAQLLSSSTPSLAPATDPVDGNDNDSVRIHTFELPASGTLTEIIATQQTDLTILLDKLAELCTSNADLKAQTATRAPHRGQTAKSAATQDTPYSCEAVRRLGRKCAIMVTPFLPGDVFGQAVDMHKQPHPQSADHFVSPEKFVLGLIPKLHEFLDDNAFQKLVIESAQFKNEFIGEVSSKRSTALHNVRTTAGGILEEFGLPVSIWNTGHRRMARTTRQHHIAIPTQFNTRSPKYYLQFALLHPFQRQKVQYEIPLL</sequence>
<keyword evidence="3" id="KW-1185">Reference proteome</keyword>
<name>A0ABR3F558_9AGAR</name>
<evidence type="ECO:0000256" key="1">
    <source>
        <dbReference type="SAM" id="MobiDB-lite"/>
    </source>
</evidence>